<dbReference type="AlphaFoldDB" id="A0A2M7JDS6"/>
<organism evidence="3 4">
    <name type="scientific">Candidatus Desantisbacteria bacterium CG_4_8_14_3_um_filter_40_12</name>
    <dbReference type="NCBI Taxonomy" id="1974545"/>
    <lineage>
        <taxon>Bacteria</taxon>
        <taxon>Candidatus Desantisiibacteriota</taxon>
    </lineage>
</organism>
<dbReference type="InterPro" id="IPR014729">
    <property type="entry name" value="Rossmann-like_a/b/a_fold"/>
</dbReference>
<dbReference type="Pfam" id="PF00582">
    <property type="entry name" value="Usp"/>
    <property type="match status" value="1"/>
</dbReference>
<gene>
    <name evidence="3" type="ORF">COZ71_02755</name>
</gene>
<reference evidence="4" key="1">
    <citation type="submission" date="2017-09" db="EMBL/GenBank/DDBJ databases">
        <title>Depth-based differentiation of microbial function through sediment-hosted aquifers and enrichment of novel symbionts in the deep terrestrial subsurface.</title>
        <authorList>
            <person name="Probst A.J."/>
            <person name="Ladd B."/>
            <person name="Jarett J.K."/>
            <person name="Geller-Mcgrath D.E."/>
            <person name="Sieber C.M.K."/>
            <person name="Emerson J.B."/>
            <person name="Anantharaman K."/>
            <person name="Thomas B.C."/>
            <person name="Malmstrom R."/>
            <person name="Stieglmeier M."/>
            <person name="Klingl A."/>
            <person name="Woyke T."/>
            <person name="Ryan C.M."/>
            <person name="Banfield J.F."/>
        </authorList>
    </citation>
    <scope>NUCLEOTIDE SEQUENCE [LARGE SCALE GENOMIC DNA]</scope>
</reference>
<dbReference type="Gene3D" id="3.40.50.620">
    <property type="entry name" value="HUPs"/>
    <property type="match status" value="1"/>
</dbReference>
<comment type="caution">
    <text evidence="3">The sequence shown here is derived from an EMBL/GenBank/DDBJ whole genome shotgun (WGS) entry which is preliminary data.</text>
</comment>
<dbReference type="PANTHER" id="PTHR46268">
    <property type="entry name" value="STRESS RESPONSE PROTEIN NHAX"/>
    <property type="match status" value="1"/>
</dbReference>
<evidence type="ECO:0000256" key="1">
    <source>
        <dbReference type="ARBA" id="ARBA00008791"/>
    </source>
</evidence>
<protein>
    <recommendedName>
        <fullName evidence="2">UspA domain-containing protein</fullName>
    </recommendedName>
</protein>
<proteinExistence type="inferred from homology"/>
<dbReference type="EMBL" id="PFIC01000075">
    <property type="protein sequence ID" value="PIX17523.1"/>
    <property type="molecule type" value="Genomic_DNA"/>
</dbReference>
<accession>A0A2M7JDS6</accession>
<comment type="similarity">
    <text evidence="1">Belongs to the universal stress protein A family.</text>
</comment>
<evidence type="ECO:0000313" key="4">
    <source>
        <dbReference type="Proteomes" id="UP000229297"/>
    </source>
</evidence>
<dbReference type="InterPro" id="IPR006016">
    <property type="entry name" value="UspA"/>
</dbReference>
<name>A0A2M7JDS6_9BACT</name>
<feature type="domain" description="UspA" evidence="2">
    <location>
        <begin position="1"/>
        <end position="144"/>
    </location>
</feature>
<dbReference type="PANTHER" id="PTHR46268:SF6">
    <property type="entry name" value="UNIVERSAL STRESS PROTEIN UP12"/>
    <property type="match status" value="1"/>
</dbReference>
<dbReference type="CDD" id="cd00293">
    <property type="entry name" value="USP-like"/>
    <property type="match status" value="1"/>
</dbReference>
<dbReference type="Proteomes" id="UP000229297">
    <property type="component" value="Unassembled WGS sequence"/>
</dbReference>
<dbReference type="PRINTS" id="PR01438">
    <property type="entry name" value="UNVRSLSTRESS"/>
</dbReference>
<dbReference type="SUPFAM" id="SSF52402">
    <property type="entry name" value="Adenine nucleotide alpha hydrolases-like"/>
    <property type="match status" value="1"/>
</dbReference>
<evidence type="ECO:0000313" key="3">
    <source>
        <dbReference type="EMBL" id="PIX17523.1"/>
    </source>
</evidence>
<dbReference type="InterPro" id="IPR006015">
    <property type="entry name" value="Universal_stress_UspA"/>
</dbReference>
<sequence>MAKKILVTTDSSSAAWDAITYAICLAKRLEMEIVVVQVINDAVYAELTGMVDNNLHEELEKNAVESLKSICAYGEEEGVRVTPIVRFGNPSSEIVEVAINDDDIMLVVMGSTGKGTVERYMMGSCTEKVAHEVSRRLPCPLVITPTKARMSQARLEL</sequence>
<evidence type="ECO:0000259" key="2">
    <source>
        <dbReference type="Pfam" id="PF00582"/>
    </source>
</evidence>